<dbReference type="HOGENOM" id="CLU_013985_13_0_10"/>
<dbReference type="EMBL" id="AEWX01000011">
    <property type="protein sequence ID" value="EGC20715.1"/>
    <property type="molecule type" value="Genomic_DNA"/>
</dbReference>
<dbReference type="InterPro" id="IPR016181">
    <property type="entry name" value="Acyl_CoA_acyltransferase"/>
</dbReference>
<evidence type="ECO:0008006" key="3">
    <source>
        <dbReference type="Google" id="ProtNLM"/>
    </source>
</evidence>
<sequence>MTKESAVKLPAGRTVRRAVKDDLPLVMRLIQQGRAKMIAAGNPHQWPPAYPPVEKIAEDIARGSSYLLYEDGLPVATFAFLPGPDPTYSHIEGGSWLDDRPYHVIHRVASVEGVHGVMADIVSYCSAFTSSIRVDTHADNRPMQAALSRLGFVYCGVIRLENGDGRRAYQRICVQMEKSCCV</sequence>
<evidence type="ECO:0000313" key="2">
    <source>
        <dbReference type="Proteomes" id="UP000005697"/>
    </source>
</evidence>
<dbReference type="SUPFAM" id="SSF55729">
    <property type="entry name" value="Acyl-CoA N-acyltransferases (Nat)"/>
    <property type="match status" value="1"/>
</dbReference>
<proteinExistence type="predicted"/>
<reference evidence="1 2" key="1">
    <citation type="submission" date="2011-01" db="EMBL/GenBank/DDBJ databases">
        <authorList>
            <person name="Muzny D."/>
            <person name="Qin X."/>
            <person name="Deng J."/>
            <person name="Jiang H."/>
            <person name="Liu Y."/>
            <person name="Qu J."/>
            <person name="Song X.-Z."/>
            <person name="Zhang L."/>
            <person name="Thornton R."/>
            <person name="Coyle M."/>
            <person name="Francisco L."/>
            <person name="Jackson L."/>
            <person name="Javaid M."/>
            <person name="Korchina V."/>
            <person name="Kovar C."/>
            <person name="Mata R."/>
            <person name="Mathew T."/>
            <person name="Ngo R."/>
            <person name="Nguyen L."/>
            <person name="Nguyen N."/>
            <person name="Okwuonu G."/>
            <person name="Ongeri F."/>
            <person name="Pham C."/>
            <person name="Simmons D."/>
            <person name="Wilczek-Boney K."/>
            <person name="Hale W."/>
            <person name="Jakkamsetti A."/>
            <person name="Pham P."/>
            <person name="Ruth R."/>
            <person name="San Lucas F."/>
            <person name="Warren J."/>
            <person name="Zhang J."/>
            <person name="Zhao Z."/>
            <person name="Zhou C."/>
            <person name="Zhu D."/>
            <person name="Lee S."/>
            <person name="Bess C."/>
            <person name="Blankenburg K."/>
            <person name="Forbes L."/>
            <person name="Fu Q."/>
            <person name="Gubbala S."/>
            <person name="Hirani K."/>
            <person name="Jayaseelan J.C."/>
            <person name="Lara F."/>
            <person name="Munidasa M."/>
            <person name="Palculict T."/>
            <person name="Patil S."/>
            <person name="Pu L.-L."/>
            <person name="Saada N."/>
            <person name="Tang L."/>
            <person name="Weissenberger G."/>
            <person name="Zhu Y."/>
            <person name="Hemphill L."/>
            <person name="Shang Y."/>
            <person name="Youmans B."/>
            <person name="Ayvaz T."/>
            <person name="Ross M."/>
            <person name="Santibanez J."/>
            <person name="Aqrawi P."/>
            <person name="Gross S."/>
            <person name="Joshi V."/>
            <person name="Fowler G."/>
            <person name="Nazareth L."/>
            <person name="Reid J."/>
            <person name="Worley K."/>
            <person name="Petrosino J."/>
            <person name="Highlander S."/>
            <person name="Gibbs R."/>
        </authorList>
    </citation>
    <scope>NUCLEOTIDE SEQUENCE [LARGE SCALE GENOMIC DNA]</scope>
    <source>
        <strain evidence="1 2">DSM 16608</strain>
    </source>
</reference>
<name>F0F5A9_9BACT</name>
<dbReference type="OrthoDB" id="9796381at2"/>
<dbReference type="eggNOG" id="COG1670">
    <property type="taxonomic scope" value="Bacteria"/>
</dbReference>
<evidence type="ECO:0000313" key="1">
    <source>
        <dbReference type="EMBL" id="EGC20715.1"/>
    </source>
</evidence>
<dbReference type="Proteomes" id="UP000005697">
    <property type="component" value="Unassembled WGS sequence"/>
</dbReference>
<protein>
    <recommendedName>
        <fullName evidence="3">N-acetyltransferase domain-containing protein</fullName>
    </recommendedName>
</protein>
<dbReference type="RefSeq" id="WP_007368308.1">
    <property type="nucleotide sequence ID" value="NZ_GL872283.1"/>
</dbReference>
<keyword evidence="2" id="KW-1185">Reference proteome</keyword>
<gene>
    <name evidence="1" type="ORF">HMPREF9141_0775</name>
</gene>
<comment type="caution">
    <text evidence="1">The sequence shown here is derived from an EMBL/GenBank/DDBJ whole genome shotgun (WGS) entry which is preliminary data.</text>
</comment>
<dbReference type="AlphaFoldDB" id="F0F5A9"/>
<dbReference type="STRING" id="888743.HMPREF9141_0775"/>
<organism evidence="1 2">
    <name type="scientific">Prevotella multiformis DSM 16608</name>
    <dbReference type="NCBI Taxonomy" id="888743"/>
    <lineage>
        <taxon>Bacteria</taxon>
        <taxon>Pseudomonadati</taxon>
        <taxon>Bacteroidota</taxon>
        <taxon>Bacteroidia</taxon>
        <taxon>Bacteroidales</taxon>
        <taxon>Prevotellaceae</taxon>
        <taxon>Prevotella</taxon>
    </lineage>
</organism>
<accession>F0F5A9</accession>
<dbReference type="Gene3D" id="3.40.630.30">
    <property type="match status" value="1"/>
</dbReference>